<dbReference type="OrthoDB" id="9770517at2"/>
<evidence type="ECO:0000313" key="4">
    <source>
        <dbReference type="Proteomes" id="UP000451565"/>
    </source>
</evidence>
<accession>A0A843YZ11</accession>
<name>A0A843YZ11_9BURK</name>
<dbReference type="Gene3D" id="1.20.1600.10">
    <property type="entry name" value="Outer membrane efflux proteins (OEP)"/>
    <property type="match status" value="1"/>
</dbReference>
<keyword evidence="2" id="KW-1134">Transmembrane beta strand</keyword>
<comment type="similarity">
    <text evidence="1 2">Belongs to the outer membrane factor (OMF) (TC 1.B.17) family.</text>
</comment>
<dbReference type="Gene3D" id="2.20.200.10">
    <property type="entry name" value="Outer membrane efflux proteins (OEP)"/>
    <property type="match status" value="1"/>
</dbReference>
<gene>
    <name evidence="3" type="ORF">GEV47_13890</name>
</gene>
<proteinExistence type="inferred from homology"/>
<reference evidence="3 4" key="1">
    <citation type="submission" date="2019-10" db="EMBL/GenBank/DDBJ databases">
        <title>Glaciimonas soli sp. nov., a psychrophilic bacterium isolated from the forest soil of a high elevation mountain in Taiwan.</title>
        <authorList>
            <person name="Wang L.-T."/>
            <person name="Shieh W.Y."/>
        </authorList>
    </citation>
    <scope>NUCLEOTIDE SEQUENCE [LARGE SCALE GENOMIC DNA]</scope>
    <source>
        <strain evidence="3 4">GS1</strain>
    </source>
</reference>
<dbReference type="GO" id="GO:0005886">
    <property type="term" value="C:plasma membrane"/>
    <property type="evidence" value="ECO:0007669"/>
    <property type="project" value="UniProtKB-SubCell"/>
</dbReference>
<dbReference type="AlphaFoldDB" id="A0A843YZ11"/>
<comment type="subcellular location">
    <subcellularLocation>
        <location evidence="2">Cell membrane</location>
        <topology evidence="2">Lipid-anchor</topology>
    </subcellularLocation>
</comment>
<dbReference type="Pfam" id="PF02321">
    <property type="entry name" value="OEP"/>
    <property type="match status" value="2"/>
</dbReference>
<keyword evidence="2" id="KW-0732">Signal</keyword>
<feature type="signal peptide" evidence="2">
    <location>
        <begin position="1"/>
        <end position="17"/>
    </location>
</feature>
<evidence type="ECO:0000313" key="3">
    <source>
        <dbReference type="EMBL" id="MQR01766.1"/>
    </source>
</evidence>
<dbReference type="InterPro" id="IPR010131">
    <property type="entry name" value="MdtP/NodT-like"/>
</dbReference>
<dbReference type="SUPFAM" id="SSF56954">
    <property type="entry name" value="Outer membrane efflux proteins (OEP)"/>
    <property type="match status" value="1"/>
</dbReference>
<dbReference type="GO" id="GO:0015562">
    <property type="term" value="F:efflux transmembrane transporter activity"/>
    <property type="evidence" value="ECO:0007669"/>
    <property type="project" value="InterPro"/>
</dbReference>
<keyword evidence="2" id="KW-0449">Lipoprotein</keyword>
<comment type="caution">
    <text evidence="3">The sequence shown here is derived from an EMBL/GenBank/DDBJ whole genome shotgun (WGS) entry which is preliminary data.</text>
</comment>
<protein>
    <submittedName>
        <fullName evidence="3">Efflux transporter outer membrane subunit</fullName>
    </submittedName>
</protein>
<keyword evidence="2" id="KW-0472">Membrane</keyword>
<dbReference type="PROSITE" id="PS51257">
    <property type="entry name" value="PROKAR_LIPOPROTEIN"/>
    <property type="match status" value="1"/>
</dbReference>
<dbReference type="RefSeq" id="WP_153235357.1">
    <property type="nucleotide sequence ID" value="NZ_WINI01000007.1"/>
</dbReference>
<keyword evidence="2" id="KW-0812">Transmembrane</keyword>
<evidence type="ECO:0000256" key="1">
    <source>
        <dbReference type="ARBA" id="ARBA00007613"/>
    </source>
</evidence>
<evidence type="ECO:0000256" key="2">
    <source>
        <dbReference type="RuleBase" id="RU362097"/>
    </source>
</evidence>
<dbReference type="InterPro" id="IPR003423">
    <property type="entry name" value="OMP_efflux"/>
</dbReference>
<dbReference type="Proteomes" id="UP000451565">
    <property type="component" value="Unassembled WGS sequence"/>
</dbReference>
<keyword evidence="4" id="KW-1185">Reference proteome</keyword>
<dbReference type="PANTHER" id="PTHR30203:SF33">
    <property type="entry name" value="BLR4455 PROTEIN"/>
    <property type="match status" value="1"/>
</dbReference>
<sequence length="491" mass="52589">MKQLKFTTLLMIGVALAGCASKIPLSEPPPQVDLPSAWSLSAQSRQEEWPDSDWWKRFGSHELTQLVDQGQKSNLEIAAALSRLKQAEAQARIAGVPLLPSVDFSAGANRDLPLGNGSANTSTSGLLQINYEIDFWGKNKASLAAAQAELKANQYDRQTVALTVTSGIVSTYLQVLSLHDRLAIARKNVSNAERVLTLVQAQYKAGAASTLDLARQRSAVAGQKAAIPDLMQQQREAQSALAILLGRPPQTFKIAAQGLDTISLPEVTPGLPSELLSRRPDIRHAEAELAAANANVAVARASLFPSISLTGSTGGQSNALLSLFNGPNLLANLGTNLVAPIFDGGRLKSQRDLAIAQKEELVQTYRSTVLGALSEVDTALGQIRSLDEQRELKTSEMEQASQAFNLSEIRYKVGAEDLMTVLDTQRTLSDVQNDLGKLKLQRLQATVSLYKALGGGWQDDVANADKVTSGQIGQKNVALPDGQPTAVELTK</sequence>
<dbReference type="PANTHER" id="PTHR30203">
    <property type="entry name" value="OUTER MEMBRANE CATION EFFLUX PROTEIN"/>
    <property type="match status" value="1"/>
</dbReference>
<organism evidence="3 4">
    <name type="scientific">Glaciimonas soli</name>
    <dbReference type="NCBI Taxonomy" id="2590999"/>
    <lineage>
        <taxon>Bacteria</taxon>
        <taxon>Pseudomonadati</taxon>
        <taxon>Pseudomonadota</taxon>
        <taxon>Betaproteobacteria</taxon>
        <taxon>Burkholderiales</taxon>
        <taxon>Oxalobacteraceae</taxon>
        <taxon>Glaciimonas</taxon>
    </lineage>
</organism>
<feature type="chain" id="PRO_5033109875" evidence="2">
    <location>
        <begin position="18"/>
        <end position="491"/>
    </location>
</feature>
<keyword evidence="2" id="KW-0564">Palmitate</keyword>
<dbReference type="EMBL" id="WINI01000007">
    <property type="protein sequence ID" value="MQR01766.1"/>
    <property type="molecule type" value="Genomic_DNA"/>
</dbReference>
<dbReference type="NCBIfam" id="TIGR01845">
    <property type="entry name" value="outer_NodT"/>
    <property type="match status" value="1"/>
</dbReference>